<evidence type="ECO:0000256" key="3">
    <source>
        <dbReference type="ARBA" id="ARBA00022729"/>
    </source>
</evidence>
<protein>
    <submittedName>
        <fullName evidence="7">Outer membrane protein</fullName>
    </submittedName>
</protein>
<evidence type="ECO:0000256" key="6">
    <source>
        <dbReference type="SAM" id="SignalP"/>
    </source>
</evidence>
<gene>
    <name evidence="7" type="ORF">SAMN02745174_01098</name>
</gene>
<dbReference type="RefSeq" id="WP_078693599.1">
    <property type="nucleotide sequence ID" value="NZ_FUWX01000008.1"/>
</dbReference>
<keyword evidence="3 6" id="KW-0732">Signal</keyword>
<keyword evidence="4" id="KW-0472">Membrane</keyword>
<proteinExistence type="inferred from homology"/>
<evidence type="ECO:0000256" key="2">
    <source>
        <dbReference type="ARBA" id="ARBA00005722"/>
    </source>
</evidence>
<dbReference type="AlphaFoldDB" id="A0A1T4M982"/>
<evidence type="ECO:0000256" key="1">
    <source>
        <dbReference type="ARBA" id="ARBA00004442"/>
    </source>
</evidence>
<dbReference type="Proteomes" id="UP000191153">
    <property type="component" value="Unassembled WGS sequence"/>
</dbReference>
<dbReference type="PANTHER" id="PTHR38776">
    <property type="entry name" value="MLTA-INTERACTING PROTEIN-RELATED"/>
    <property type="match status" value="1"/>
</dbReference>
<keyword evidence="8" id="KW-1185">Reference proteome</keyword>
<evidence type="ECO:0000256" key="4">
    <source>
        <dbReference type="ARBA" id="ARBA00023136"/>
    </source>
</evidence>
<reference evidence="7 8" key="1">
    <citation type="submission" date="2017-02" db="EMBL/GenBank/DDBJ databases">
        <authorList>
            <person name="Peterson S.W."/>
        </authorList>
    </citation>
    <scope>NUCLEOTIDE SEQUENCE [LARGE SCALE GENOMIC DNA]</scope>
    <source>
        <strain evidence="7 8">ATCC 700028</strain>
    </source>
</reference>
<feature type="chain" id="PRO_5013114890" evidence="6">
    <location>
        <begin position="21"/>
        <end position="282"/>
    </location>
</feature>
<dbReference type="STRING" id="180163.SAMN02745174_01098"/>
<accession>A0A1T4M982</accession>
<dbReference type="EMBL" id="FUWX01000008">
    <property type="protein sequence ID" value="SJZ63264.1"/>
    <property type="molecule type" value="Genomic_DNA"/>
</dbReference>
<dbReference type="InterPro" id="IPR010583">
    <property type="entry name" value="MipA"/>
</dbReference>
<comment type="subcellular location">
    <subcellularLocation>
        <location evidence="1">Cell outer membrane</location>
    </subcellularLocation>
</comment>
<dbReference type="Pfam" id="PF06629">
    <property type="entry name" value="MipA"/>
    <property type="match status" value="1"/>
</dbReference>
<dbReference type="OrthoDB" id="5686279at2"/>
<comment type="similarity">
    <text evidence="2">Belongs to the MipA/OmpV family.</text>
</comment>
<feature type="signal peptide" evidence="6">
    <location>
        <begin position="1"/>
        <end position="20"/>
    </location>
</feature>
<name>A0A1T4M982_9FUSO</name>
<keyword evidence="5" id="KW-0998">Cell outer membrane</keyword>
<evidence type="ECO:0000256" key="5">
    <source>
        <dbReference type="ARBA" id="ARBA00023237"/>
    </source>
</evidence>
<sequence length="282" mass="31193">MKKLLLGLGILSAVSMTAFGENSYDNTGYDQFKAETNYEGNTVATPDNDSTGNKFGIGLGVGTYKSLYKGVGSKAYPIPMFDIKYDQFYVVGTTIGYELLNKDKFTMSLFVNPLDGYKVKGSDLSNGYKDIDNRDYQAMFGARLDMPTPIDGLRTGIAVSGGDHGYKGRVGLYKPYNLTPRFTLVPAVHMIYYSQDFTDYYFGVDSSETFASRRANTALRNSYSPDGAYSYGAMLTGEYRFKDNMALTAFLGAEKYSSEITNSPIVSEDVIYTMGLGAKYYF</sequence>
<organism evidence="7 8">
    <name type="scientific">Cetobacterium ceti</name>
    <dbReference type="NCBI Taxonomy" id="180163"/>
    <lineage>
        <taxon>Bacteria</taxon>
        <taxon>Fusobacteriati</taxon>
        <taxon>Fusobacteriota</taxon>
        <taxon>Fusobacteriia</taxon>
        <taxon>Fusobacteriales</taxon>
        <taxon>Fusobacteriaceae</taxon>
        <taxon>Cetobacterium</taxon>
    </lineage>
</organism>
<dbReference type="PANTHER" id="PTHR38776:SF1">
    <property type="entry name" value="MLTA-INTERACTING PROTEIN-RELATED"/>
    <property type="match status" value="1"/>
</dbReference>
<evidence type="ECO:0000313" key="8">
    <source>
        <dbReference type="Proteomes" id="UP000191153"/>
    </source>
</evidence>
<dbReference type="GO" id="GO:0009279">
    <property type="term" value="C:cell outer membrane"/>
    <property type="evidence" value="ECO:0007669"/>
    <property type="project" value="UniProtKB-SubCell"/>
</dbReference>
<evidence type="ECO:0000313" key="7">
    <source>
        <dbReference type="EMBL" id="SJZ63264.1"/>
    </source>
</evidence>